<name>A0AAN6SY16_9PEZI</name>
<dbReference type="SMART" id="SM00773">
    <property type="entry name" value="WGR"/>
    <property type="match status" value="1"/>
</dbReference>
<feature type="region of interest" description="Disordered" evidence="16">
    <location>
        <begin position="1304"/>
        <end position="1396"/>
    </location>
</feature>
<dbReference type="InterPro" id="IPR008893">
    <property type="entry name" value="WGR_domain"/>
</dbReference>
<dbReference type="GO" id="GO:1990404">
    <property type="term" value="F:NAD+-protein mono-ADP-ribosyltransferase activity"/>
    <property type="evidence" value="ECO:0007669"/>
    <property type="project" value="TreeGrafter"/>
</dbReference>
<evidence type="ECO:0000256" key="11">
    <source>
        <dbReference type="ARBA" id="ARBA00023125"/>
    </source>
</evidence>
<dbReference type="CDD" id="cd17747">
    <property type="entry name" value="BRCT_PARP1"/>
    <property type="match status" value="1"/>
</dbReference>
<dbReference type="Proteomes" id="UP001305647">
    <property type="component" value="Unassembled WGS sequence"/>
</dbReference>
<keyword evidence="12" id="KW-0539">Nucleus</keyword>
<keyword evidence="9" id="KW-0862">Zinc</keyword>
<dbReference type="InterPro" id="IPR001138">
    <property type="entry name" value="Zn2Cys6_DnaBD"/>
</dbReference>
<organism evidence="22 23">
    <name type="scientific">Parathielavia hyrcaniae</name>
    <dbReference type="NCBI Taxonomy" id="113614"/>
    <lineage>
        <taxon>Eukaryota</taxon>
        <taxon>Fungi</taxon>
        <taxon>Dikarya</taxon>
        <taxon>Ascomycota</taxon>
        <taxon>Pezizomycotina</taxon>
        <taxon>Sordariomycetes</taxon>
        <taxon>Sordariomycetidae</taxon>
        <taxon>Sordariales</taxon>
        <taxon>Chaetomiaceae</taxon>
        <taxon>Parathielavia</taxon>
    </lineage>
</organism>
<feature type="compositionally biased region" description="Basic and acidic residues" evidence="16">
    <location>
        <begin position="158"/>
        <end position="178"/>
    </location>
</feature>
<dbReference type="GO" id="GO:0003677">
    <property type="term" value="F:DNA binding"/>
    <property type="evidence" value="ECO:0007669"/>
    <property type="project" value="UniProtKB-KW"/>
</dbReference>
<evidence type="ECO:0000256" key="3">
    <source>
        <dbReference type="ARBA" id="ARBA00022679"/>
    </source>
</evidence>
<dbReference type="FunFam" id="1.20.142.10:FF:000002">
    <property type="entry name" value="Poly [ADP-ribose] polymerase"/>
    <property type="match status" value="1"/>
</dbReference>
<evidence type="ECO:0000256" key="13">
    <source>
        <dbReference type="ARBA" id="ARBA00024347"/>
    </source>
</evidence>
<dbReference type="Pfam" id="PF00644">
    <property type="entry name" value="PARP"/>
    <property type="match status" value="1"/>
</dbReference>
<dbReference type="EC" id="2.4.2.-" evidence="15"/>
<feature type="domain" description="Zn(2)-C6 fungal-type" evidence="17">
    <location>
        <begin position="778"/>
        <end position="808"/>
    </location>
</feature>
<dbReference type="EMBL" id="MU863672">
    <property type="protein sequence ID" value="KAK4097573.1"/>
    <property type="molecule type" value="Genomic_DNA"/>
</dbReference>
<proteinExistence type="inferred from homology"/>
<dbReference type="GO" id="GO:0070212">
    <property type="term" value="P:protein poly-ADP-ribosylation"/>
    <property type="evidence" value="ECO:0007669"/>
    <property type="project" value="TreeGrafter"/>
</dbReference>
<dbReference type="Gene3D" id="2.20.140.10">
    <property type="entry name" value="WGR domain"/>
    <property type="match status" value="1"/>
</dbReference>
<reference evidence="22" key="1">
    <citation type="journal article" date="2023" name="Mol. Phylogenet. Evol.">
        <title>Genome-scale phylogeny and comparative genomics of the fungal order Sordariales.</title>
        <authorList>
            <person name="Hensen N."/>
            <person name="Bonometti L."/>
            <person name="Westerberg I."/>
            <person name="Brannstrom I.O."/>
            <person name="Guillou S."/>
            <person name="Cros-Aarteil S."/>
            <person name="Calhoun S."/>
            <person name="Haridas S."/>
            <person name="Kuo A."/>
            <person name="Mondo S."/>
            <person name="Pangilinan J."/>
            <person name="Riley R."/>
            <person name="LaButti K."/>
            <person name="Andreopoulos B."/>
            <person name="Lipzen A."/>
            <person name="Chen C."/>
            <person name="Yan M."/>
            <person name="Daum C."/>
            <person name="Ng V."/>
            <person name="Clum A."/>
            <person name="Steindorff A."/>
            <person name="Ohm R.A."/>
            <person name="Martin F."/>
            <person name="Silar P."/>
            <person name="Natvig D.O."/>
            <person name="Lalanne C."/>
            <person name="Gautier V."/>
            <person name="Ament-Velasquez S.L."/>
            <person name="Kruys A."/>
            <person name="Hutchinson M.I."/>
            <person name="Powell A.J."/>
            <person name="Barry K."/>
            <person name="Miller A.N."/>
            <person name="Grigoriev I.V."/>
            <person name="Debuchy R."/>
            <person name="Gladieux P."/>
            <person name="Hiltunen Thoren M."/>
            <person name="Johannesson H."/>
        </authorList>
    </citation>
    <scope>NUCLEOTIDE SEQUENCE</scope>
    <source>
        <strain evidence="22">CBS 757.83</strain>
    </source>
</reference>
<dbReference type="Pfam" id="PF04082">
    <property type="entry name" value="Fungal_trans"/>
    <property type="match status" value="1"/>
</dbReference>
<keyword evidence="23" id="KW-1185">Reference proteome</keyword>
<gene>
    <name evidence="22" type="ORF">N658DRAFT_456696</name>
</gene>
<dbReference type="InterPro" id="IPR007219">
    <property type="entry name" value="XnlR_reg_dom"/>
</dbReference>
<feature type="domain" description="Zn(2)-C6 fungal-type" evidence="17">
    <location>
        <begin position="720"/>
        <end position="750"/>
    </location>
</feature>
<evidence type="ECO:0000256" key="12">
    <source>
        <dbReference type="ARBA" id="ARBA00023242"/>
    </source>
</evidence>
<feature type="compositionally biased region" description="Basic and acidic residues" evidence="16">
    <location>
        <begin position="315"/>
        <end position="333"/>
    </location>
</feature>
<keyword evidence="10 15" id="KW-0520">NAD</keyword>
<feature type="domain" description="PARP alpha-helical" evidence="20">
    <location>
        <begin position="332"/>
        <end position="457"/>
    </location>
</feature>
<dbReference type="SMART" id="SM00066">
    <property type="entry name" value="GAL4"/>
    <property type="match status" value="2"/>
</dbReference>
<dbReference type="SUPFAM" id="SSF57701">
    <property type="entry name" value="Zn2/Cys6 DNA-binding domain"/>
    <property type="match status" value="2"/>
</dbReference>
<dbReference type="Pfam" id="PF05406">
    <property type="entry name" value="WGR"/>
    <property type="match status" value="1"/>
</dbReference>
<dbReference type="Gene3D" id="3.90.228.10">
    <property type="match status" value="1"/>
</dbReference>
<dbReference type="SUPFAM" id="SSF47587">
    <property type="entry name" value="Domain of poly(ADP-ribose) polymerase"/>
    <property type="match status" value="1"/>
</dbReference>
<dbReference type="InterPro" id="IPR036930">
    <property type="entry name" value="WGR_dom_sf"/>
</dbReference>
<sequence>MPRERRGKKAAAASAAPALDGCKLALSGTFPGATHASIKTRAEALGATVAGSVTNDVTHLVATETDFNKPSPKVTKAQPLGIHIVGLDWLSDCEKNGAKEDEKGYILVGSADDDATQADASKSSQANGTGRTRKRAAPVAEDVSDKEVAPKAKRKKGGKEAAVKTEETEGKEEARRVMGEGQVAKSNDLVVPLDEGCPFTTSKVYIDDAGIIYDASLNQTNAGKNNNKFYRIQMLVDPAGTYRIWTRWGRVGERGQSAVPFPQCTSFATAMQHFDKKFKDKSGLSWSQRGSNPKPGKYAFVERSYEEDEDEEDEAKPAKAKEKKASDGKEAKSTLEPAVQDLMKLIFNQQYWDATMANLNYDVNKLPLGKLSKATILRGFQTLKDLSALIDDNSLAADYDMPYADAVEQLSNTFYSLIPHAFGRNRPPVIKDQQMVKRELELLESLSDMKDAALIMKMDKVGDDDVHPLDKQYQGLKMNEMTPLDRSGDEFSELQKYLLDTRGATHGHEYEVDQIFRIERHGEHERFNSSAFGSMSQNRRLLWHGSRCTNFGGILSQGLRIAPPEAPVSGYMFGKGIYLADMSSKSANYCCSFMSGGTALLLLCEAELGDPMQELIHASSTAGQDAKKKGMVSTWGQGSTGPSKWKDASCVHPSLAGVKIPDTSVLPGPTNIPGAGLFYNEYIAYDVAQVRLRYLFRVRRHRDPIRSMSTSPRPHKRARTCVTCRARKVRCDGRRGICTNCDRLGFGCSYDETVSVEVVPGEGTGTAISVPRRRVRQACQNCHARKARCSGVLPACDRCRAQGLECVYRPGKRSLPLPFPTNPYSAAPPTSVSGMMMDTDVPPSQGHGHSNDYATSSSTASPATGAADQTDPDDALALKAFDKFFRHIHHIAMFSFLHRPSLLERYNAASLDRALVLAVIGITSLLTDLGPGMAAYGDRCVEEAVQLCLANLEKPTIPRVQALVLAIKHRILSKRFSSAFMLHAIASRSATALRLSQENPDLCFLAREARRRLMWSIYMIDASISTGQPDVALWNDAEHQIPLQLPCNERNFDFDLSDPTELLRGPGPDPGGAVPPLPDVLGLMALHIRLYWLRTRILQCTSRAASSPSADALAVLPSRLAEFEAELELFEARLPISFREDEANYRLRSYSPRLGIFITTHLLWRQCHLDMYRPFLPGLREAIPPQALQQLDPRFVAHKRRSCYEHAKSMADKFAQLLSLSGACGSPPVADLDLPGCAFQCSRVLYHGLQTDNGELGFTQERVQELVGVCLRAARQSTPGPACASIQADIERLFSNGLSLPEVPPAAPTRARSVAPGGMDTPYLGPRIPGPDHMQLLAPAPAPSPVDRPHAHGGSMQMPPPPLTSTISPMAQVPLSLPPMSGTPSRSALAGVAPSQASAMTSGSNAFEELPDGLNFGPNFGPEFFGIESWSALSQGWTDLGQFPGGGIS</sequence>
<evidence type="ECO:0000259" key="21">
    <source>
        <dbReference type="PROSITE" id="PS51977"/>
    </source>
</evidence>
<keyword evidence="5" id="KW-0479">Metal-binding</keyword>
<dbReference type="SMART" id="SM00906">
    <property type="entry name" value="Fungal_trans"/>
    <property type="match status" value="1"/>
</dbReference>
<dbReference type="InterPro" id="IPR036864">
    <property type="entry name" value="Zn2-C6_fun-type_DNA-bd_sf"/>
</dbReference>
<dbReference type="PROSITE" id="PS51059">
    <property type="entry name" value="PARP_CATALYTIC"/>
    <property type="match status" value="1"/>
</dbReference>
<evidence type="ECO:0000256" key="8">
    <source>
        <dbReference type="ARBA" id="ARBA00022771"/>
    </source>
</evidence>
<evidence type="ECO:0000256" key="2">
    <source>
        <dbReference type="ARBA" id="ARBA00022676"/>
    </source>
</evidence>
<dbReference type="InterPro" id="IPR036616">
    <property type="entry name" value="Poly(ADP-ribose)pol_reg_dom_sf"/>
</dbReference>
<dbReference type="PROSITE" id="PS50172">
    <property type="entry name" value="BRCT"/>
    <property type="match status" value="1"/>
</dbReference>
<comment type="subcellular location">
    <subcellularLocation>
        <location evidence="1">Nucleus</location>
    </subcellularLocation>
</comment>
<dbReference type="InterPro" id="IPR050800">
    <property type="entry name" value="ARTD/PARP"/>
</dbReference>
<feature type="domain" description="WGR" evidence="21">
    <location>
        <begin position="201"/>
        <end position="298"/>
    </location>
</feature>
<dbReference type="InterPro" id="IPR004102">
    <property type="entry name" value="Poly(ADP-ribose)pol_reg_dom"/>
</dbReference>
<dbReference type="SUPFAM" id="SSF52113">
    <property type="entry name" value="BRCT domain"/>
    <property type="match status" value="1"/>
</dbReference>
<evidence type="ECO:0000256" key="15">
    <source>
        <dbReference type="RuleBase" id="RU362114"/>
    </source>
</evidence>
<evidence type="ECO:0000256" key="4">
    <source>
        <dbReference type="ARBA" id="ARBA00022695"/>
    </source>
</evidence>
<dbReference type="GO" id="GO:0000981">
    <property type="term" value="F:DNA-binding transcription factor activity, RNA polymerase II-specific"/>
    <property type="evidence" value="ECO:0007669"/>
    <property type="project" value="InterPro"/>
</dbReference>
<evidence type="ECO:0000259" key="19">
    <source>
        <dbReference type="PROSITE" id="PS51059"/>
    </source>
</evidence>
<dbReference type="GO" id="GO:0006351">
    <property type="term" value="P:DNA-templated transcription"/>
    <property type="evidence" value="ECO:0007669"/>
    <property type="project" value="InterPro"/>
</dbReference>
<evidence type="ECO:0000259" key="18">
    <source>
        <dbReference type="PROSITE" id="PS50172"/>
    </source>
</evidence>
<dbReference type="InterPro" id="IPR012317">
    <property type="entry name" value="Poly(ADP-ribose)pol_cat_dom"/>
</dbReference>
<feature type="compositionally biased region" description="Low complexity" evidence="16">
    <location>
        <begin position="854"/>
        <end position="867"/>
    </location>
</feature>
<evidence type="ECO:0000313" key="22">
    <source>
        <dbReference type="EMBL" id="KAK4097573.1"/>
    </source>
</evidence>
<keyword evidence="11" id="KW-0238">DNA-binding</keyword>
<comment type="similarity">
    <text evidence="13">Belongs to the ARTD/PARP family.</text>
</comment>
<dbReference type="InterPro" id="IPR001357">
    <property type="entry name" value="BRCT_dom"/>
</dbReference>
<evidence type="ECO:0000256" key="10">
    <source>
        <dbReference type="ARBA" id="ARBA00023027"/>
    </source>
</evidence>
<evidence type="ECO:0000256" key="1">
    <source>
        <dbReference type="ARBA" id="ARBA00004123"/>
    </source>
</evidence>
<evidence type="ECO:0000313" key="23">
    <source>
        <dbReference type="Proteomes" id="UP001305647"/>
    </source>
</evidence>
<keyword evidence="6" id="KW-0677">Repeat</keyword>
<dbReference type="CDD" id="cd01437">
    <property type="entry name" value="parp_like"/>
    <property type="match status" value="1"/>
</dbReference>
<dbReference type="Gene3D" id="3.40.50.10190">
    <property type="entry name" value="BRCT domain"/>
    <property type="match status" value="1"/>
</dbReference>
<dbReference type="PROSITE" id="PS00463">
    <property type="entry name" value="ZN2_CY6_FUNGAL_1"/>
    <property type="match status" value="1"/>
</dbReference>
<dbReference type="Pfam" id="PF02877">
    <property type="entry name" value="PARP_reg"/>
    <property type="match status" value="1"/>
</dbReference>
<evidence type="ECO:0000256" key="14">
    <source>
        <dbReference type="ARBA" id="ARBA00033987"/>
    </source>
</evidence>
<feature type="region of interest" description="Disordered" evidence="16">
    <location>
        <begin position="829"/>
        <end position="870"/>
    </location>
</feature>
<dbReference type="CDD" id="cd12148">
    <property type="entry name" value="fungal_TF_MHR"/>
    <property type="match status" value="1"/>
</dbReference>
<evidence type="ECO:0000259" key="20">
    <source>
        <dbReference type="PROSITE" id="PS51060"/>
    </source>
</evidence>
<reference evidence="22" key="2">
    <citation type="submission" date="2023-05" db="EMBL/GenBank/DDBJ databases">
        <authorList>
            <consortium name="Lawrence Berkeley National Laboratory"/>
            <person name="Steindorff A."/>
            <person name="Hensen N."/>
            <person name="Bonometti L."/>
            <person name="Westerberg I."/>
            <person name="Brannstrom I.O."/>
            <person name="Guillou S."/>
            <person name="Cros-Aarteil S."/>
            <person name="Calhoun S."/>
            <person name="Haridas S."/>
            <person name="Kuo A."/>
            <person name="Mondo S."/>
            <person name="Pangilinan J."/>
            <person name="Riley R."/>
            <person name="Labutti K."/>
            <person name="Andreopoulos B."/>
            <person name="Lipzen A."/>
            <person name="Chen C."/>
            <person name="Yanf M."/>
            <person name="Daum C."/>
            <person name="Ng V."/>
            <person name="Clum A."/>
            <person name="Ohm R."/>
            <person name="Martin F."/>
            <person name="Silar P."/>
            <person name="Natvig D."/>
            <person name="Lalanne C."/>
            <person name="Gautier V."/>
            <person name="Ament-Velasquez S.L."/>
            <person name="Kruys A."/>
            <person name="Hutchinson M.I."/>
            <person name="Powell A.J."/>
            <person name="Barry K."/>
            <person name="Miller A.N."/>
            <person name="Grigoriev I.V."/>
            <person name="Debuchy R."/>
            <person name="Gladieux P."/>
            <person name="Thoren M.H."/>
            <person name="Johannesson H."/>
        </authorList>
    </citation>
    <scope>NUCLEOTIDE SEQUENCE</scope>
    <source>
        <strain evidence="22">CBS 757.83</strain>
    </source>
</reference>
<dbReference type="GO" id="GO:0008270">
    <property type="term" value="F:zinc ion binding"/>
    <property type="evidence" value="ECO:0007669"/>
    <property type="project" value="UniProtKB-KW"/>
</dbReference>
<dbReference type="PANTHER" id="PTHR10459">
    <property type="entry name" value="DNA LIGASE"/>
    <property type="match status" value="1"/>
</dbReference>
<dbReference type="SUPFAM" id="SSF142921">
    <property type="entry name" value="WGR domain-like"/>
    <property type="match status" value="1"/>
</dbReference>
<dbReference type="PANTHER" id="PTHR10459:SF60">
    <property type="entry name" value="POLY [ADP-RIBOSE] POLYMERASE 2"/>
    <property type="match status" value="1"/>
</dbReference>
<dbReference type="FunFam" id="2.20.140.10:FF:000001">
    <property type="entry name" value="Poly [ADP-ribose] polymerase"/>
    <property type="match status" value="1"/>
</dbReference>
<feature type="region of interest" description="Disordered" evidence="16">
    <location>
        <begin position="304"/>
        <end position="333"/>
    </location>
</feature>
<keyword evidence="2 15" id="KW-0328">Glycosyltransferase</keyword>
<evidence type="ECO:0000256" key="6">
    <source>
        <dbReference type="ARBA" id="ARBA00022737"/>
    </source>
</evidence>
<dbReference type="CDD" id="cd00067">
    <property type="entry name" value="GAL4"/>
    <property type="match status" value="2"/>
</dbReference>
<feature type="domain" description="PARP catalytic" evidence="19">
    <location>
        <begin position="467"/>
        <end position="707"/>
    </location>
</feature>
<comment type="caution">
    <text evidence="22">The sequence shown here is derived from an EMBL/GenBank/DDBJ whole genome shotgun (WGS) entry which is preliminary data.</text>
</comment>
<dbReference type="Gene3D" id="4.10.240.10">
    <property type="entry name" value="Zn(2)-C6 fungal-type DNA-binding domain"/>
    <property type="match status" value="2"/>
</dbReference>
<dbReference type="Gene3D" id="1.20.142.10">
    <property type="entry name" value="Poly(ADP-ribose) polymerase, regulatory domain"/>
    <property type="match status" value="1"/>
</dbReference>
<dbReference type="CDD" id="cd07997">
    <property type="entry name" value="WGR_PARP"/>
    <property type="match status" value="1"/>
</dbReference>
<evidence type="ECO:0000256" key="9">
    <source>
        <dbReference type="ARBA" id="ARBA00022833"/>
    </source>
</evidence>
<dbReference type="PROSITE" id="PS51977">
    <property type="entry name" value="WGR"/>
    <property type="match status" value="1"/>
</dbReference>
<dbReference type="PROSITE" id="PS50048">
    <property type="entry name" value="ZN2_CY6_FUNGAL_2"/>
    <property type="match status" value="2"/>
</dbReference>
<keyword evidence="7" id="KW-0013">ADP-ribosylation</keyword>
<comment type="catalytic activity">
    <reaction evidence="14">
        <text>NAD(+) + (ADP-D-ribosyl)n-acceptor = nicotinamide + (ADP-D-ribosyl)n+1-acceptor + H(+).</text>
        <dbReference type="EC" id="2.4.2.30"/>
    </reaction>
</comment>
<dbReference type="Pfam" id="PF00172">
    <property type="entry name" value="Zn_clus"/>
    <property type="match status" value="2"/>
</dbReference>
<dbReference type="GO" id="GO:0016779">
    <property type="term" value="F:nucleotidyltransferase activity"/>
    <property type="evidence" value="ECO:0007669"/>
    <property type="project" value="UniProtKB-KW"/>
</dbReference>
<keyword evidence="3 15" id="KW-0808">Transferase</keyword>
<evidence type="ECO:0000256" key="5">
    <source>
        <dbReference type="ARBA" id="ARBA00022723"/>
    </source>
</evidence>
<dbReference type="GO" id="GO:0003950">
    <property type="term" value="F:NAD+ poly-ADP-ribosyltransferase activity"/>
    <property type="evidence" value="ECO:0007669"/>
    <property type="project" value="UniProtKB-UniRule"/>
</dbReference>
<keyword evidence="8" id="KW-0863">Zinc-finger</keyword>
<dbReference type="SMART" id="SM00292">
    <property type="entry name" value="BRCT"/>
    <property type="match status" value="1"/>
</dbReference>
<evidence type="ECO:0000259" key="17">
    <source>
        <dbReference type="PROSITE" id="PS50048"/>
    </source>
</evidence>
<dbReference type="Pfam" id="PF00533">
    <property type="entry name" value="BRCT"/>
    <property type="match status" value="1"/>
</dbReference>
<feature type="compositionally biased region" description="Acidic residues" evidence="16">
    <location>
        <begin position="305"/>
        <end position="314"/>
    </location>
</feature>
<feature type="domain" description="BRCT" evidence="18">
    <location>
        <begin position="14"/>
        <end position="107"/>
    </location>
</feature>
<dbReference type="GO" id="GO:0006302">
    <property type="term" value="P:double-strand break repair"/>
    <property type="evidence" value="ECO:0007669"/>
    <property type="project" value="TreeGrafter"/>
</dbReference>
<dbReference type="PROSITE" id="PS51060">
    <property type="entry name" value="PARP_ALPHA_HD"/>
    <property type="match status" value="1"/>
</dbReference>
<dbReference type="FunFam" id="3.90.228.10:FF:000002">
    <property type="entry name" value="Poly [ADP-ribose] polymerase"/>
    <property type="match status" value="1"/>
</dbReference>
<evidence type="ECO:0000256" key="16">
    <source>
        <dbReference type="SAM" id="MobiDB-lite"/>
    </source>
</evidence>
<dbReference type="InterPro" id="IPR036420">
    <property type="entry name" value="BRCT_dom_sf"/>
</dbReference>
<evidence type="ECO:0000256" key="7">
    <source>
        <dbReference type="ARBA" id="ARBA00022765"/>
    </source>
</evidence>
<keyword evidence="4" id="KW-0548">Nucleotidyltransferase</keyword>
<dbReference type="SUPFAM" id="SSF56399">
    <property type="entry name" value="ADP-ribosylation"/>
    <property type="match status" value="1"/>
</dbReference>
<dbReference type="GO" id="GO:0005730">
    <property type="term" value="C:nucleolus"/>
    <property type="evidence" value="ECO:0007669"/>
    <property type="project" value="TreeGrafter"/>
</dbReference>
<accession>A0AAN6SY16</accession>
<protein>
    <recommendedName>
        <fullName evidence="15">Poly [ADP-ribose] polymerase</fullName>
        <shortName evidence="15">PARP</shortName>
        <ecNumber evidence="15">2.4.2.-</ecNumber>
    </recommendedName>
</protein>
<feature type="region of interest" description="Disordered" evidence="16">
    <location>
        <begin position="114"/>
        <end position="180"/>
    </location>
</feature>
<feature type="compositionally biased region" description="Low complexity" evidence="16">
    <location>
        <begin position="117"/>
        <end position="126"/>
    </location>
</feature>